<name>A0A2T5C1L9_9BACT</name>
<evidence type="ECO:0000256" key="1">
    <source>
        <dbReference type="ARBA" id="ARBA00004141"/>
    </source>
</evidence>
<evidence type="ECO:0000256" key="5">
    <source>
        <dbReference type="SAM" id="Phobius"/>
    </source>
</evidence>
<dbReference type="GO" id="GO:0016874">
    <property type="term" value="F:ligase activity"/>
    <property type="evidence" value="ECO:0007669"/>
    <property type="project" value="UniProtKB-KW"/>
</dbReference>
<keyword evidence="8" id="KW-1185">Reference proteome</keyword>
<keyword evidence="4 5" id="KW-0472">Membrane</keyword>
<evidence type="ECO:0000313" key="8">
    <source>
        <dbReference type="Proteomes" id="UP000243525"/>
    </source>
</evidence>
<dbReference type="Proteomes" id="UP000243525">
    <property type="component" value="Unassembled WGS sequence"/>
</dbReference>
<accession>A0A2T5C1L9</accession>
<feature type="transmembrane region" description="Helical" evidence="5">
    <location>
        <begin position="419"/>
        <end position="437"/>
    </location>
</feature>
<feature type="transmembrane region" description="Helical" evidence="5">
    <location>
        <begin position="376"/>
        <end position="407"/>
    </location>
</feature>
<organism evidence="7 8">
    <name type="scientific">Mangrovibacterium marinum</name>
    <dbReference type="NCBI Taxonomy" id="1639118"/>
    <lineage>
        <taxon>Bacteria</taxon>
        <taxon>Pseudomonadati</taxon>
        <taxon>Bacteroidota</taxon>
        <taxon>Bacteroidia</taxon>
        <taxon>Marinilabiliales</taxon>
        <taxon>Prolixibacteraceae</taxon>
        <taxon>Mangrovibacterium</taxon>
    </lineage>
</organism>
<dbReference type="PANTHER" id="PTHR37422:SF13">
    <property type="entry name" value="LIPOPOLYSACCHARIDE BIOSYNTHESIS PROTEIN PA4999-RELATED"/>
    <property type="match status" value="1"/>
</dbReference>
<dbReference type="PANTHER" id="PTHR37422">
    <property type="entry name" value="TEICHURONIC ACID BIOSYNTHESIS PROTEIN TUAE"/>
    <property type="match status" value="1"/>
</dbReference>
<feature type="transmembrane region" description="Helical" evidence="5">
    <location>
        <begin position="175"/>
        <end position="193"/>
    </location>
</feature>
<sequence>MSWQNLTSCVIIKQMQIPIKLQKLLVGSLFPVAFLLQTTITGFLQTPLVTTIFALWAVFMFILVLLASLIKNKRETININLFDLIAGSYITYRFAVGFMNKGSDYFSSQFIGEVGICLVYLIIRIKRDFCKPVIWSCLFVGFAESVLAMLQAMHLLNSSHVFFNMTGTFSNPGQLGGFVAIQLFLVGHLIEKYWSRTSRLFKVLLLSFALLLVSTLLLSQSRAAWLAAIGGGIYVLFSYMKKSHIKLKPQQLRAIRTLGLSSIVLLIVLLYHYKKDSADGRLLIWRVTLDMIADHPVFGSGPGTFSANYFTYQSNYFATNPDSRFLLLAGNPSYAFNEFLLAAAELGAVGLGFLLLIIISVFNAKREVKEDVFLKGAFLAFCIFAFFSYPSSVFMLAVLPAVLLAIMYSPSLIKMSFPWGMQLVVIATSVAIGIITLNHHQLLKNASLQLQIVASAKDAQPTSACFNLRSNYSRLKNEPNFLYPYAYYFTEKLTHSEQISILEDASQIVPSVEILCKLGKQYQKIHQYSKAEQCFTLSANVVPARILPNYYLFELYREQADTISASNIANKLLNQPVKIENTETIKAKAKARTFLKQTATCPKTHPVA</sequence>
<evidence type="ECO:0000256" key="3">
    <source>
        <dbReference type="ARBA" id="ARBA00022989"/>
    </source>
</evidence>
<feature type="transmembrane region" description="Helical" evidence="5">
    <location>
        <begin position="200"/>
        <end position="217"/>
    </location>
</feature>
<keyword evidence="7" id="KW-0436">Ligase</keyword>
<protein>
    <submittedName>
        <fullName evidence="7">O-antigen ligase</fullName>
    </submittedName>
</protein>
<gene>
    <name evidence="7" type="ORF">C8N47_108104</name>
</gene>
<evidence type="ECO:0000259" key="6">
    <source>
        <dbReference type="Pfam" id="PF04932"/>
    </source>
</evidence>
<comment type="caution">
    <text evidence="7">The sequence shown here is derived from an EMBL/GenBank/DDBJ whole genome shotgun (WGS) entry which is preliminary data.</text>
</comment>
<feature type="transmembrane region" description="Helical" evidence="5">
    <location>
        <begin position="105"/>
        <end position="123"/>
    </location>
</feature>
<dbReference type="EMBL" id="QAAD01000008">
    <property type="protein sequence ID" value="PTN08547.1"/>
    <property type="molecule type" value="Genomic_DNA"/>
</dbReference>
<dbReference type="InterPro" id="IPR007016">
    <property type="entry name" value="O-antigen_ligase-rel_domated"/>
</dbReference>
<dbReference type="InterPro" id="IPR051533">
    <property type="entry name" value="WaaL-like"/>
</dbReference>
<dbReference type="RefSeq" id="WP_107822352.1">
    <property type="nucleotide sequence ID" value="NZ_OY782574.1"/>
</dbReference>
<evidence type="ECO:0000256" key="2">
    <source>
        <dbReference type="ARBA" id="ARBA00022692"/>
    </source>
</evidence>
<feature type="transmembrane region" description="Helical" evidence="5">
    <location>
        <begin position="223"/>
        <end position="240"/>
    </location>
</feature>
<dbReference type="AlphaFoldDB" id="A0A2T5C1L9"/>
<proteinExistence type="predicted"/>
<feature type="domain" description="O-antigen ligase-related" evidence="6">
    <location>
        <begin position="209"/>
        <end position="354"/>
    </location>
</feature>
<reference evidence="7 8" key="1">
    <citation type="submission" date="2018-04" db="EMBL/GenBank/DDBJ databases">
        <title>Genomic Encyclopedia of Archaeal and Bacterial Type Strains, Phase II (KMG-II): from individual species to whole genera.</title>
        <authorList>
            <person name="Goeker M."/>
        </authorList>
    </citation>
    <scope>NUCLEOTIDE SEQUENCE [LARGE SCALE GENOMIC DNA]</scope>
    <source>
        <strain evidence="7 8">DSM 28823</strain>
    </source>
</reference>
<feature type="transmembrane region" description="Helical" evidence="5">
    <location>
        <begin position="50"/>
        <end position="69"/>
    </location>
</feature>
<evidence type="ECO:0000256" key="4">
    <source>
        <dbReference type="ARBA" id="ARBA00023136"/>
    </source>
</evidence>
<dbReference type="GO" id="GO:0016020">
    <property type="term" value="C:membrane"/>
    <property type="evidence" value="ECO:0007669"/>
    <property type="project" value="UniProtKB-SubCell"/>
</dbReference>
<feature type="transmembrane region" description="Helical" evidence="5">
    <location>
        <begin position="24"/>
        <end position="44"/>
    </location>
</feature>
<dbReference type="Pfam" id="PF04932">
    <property type="entry name" value="Wzy_C"/>
    <property type="match status" value="1"/>
</dbReference>
<feature type="transmembrane region" description="Helical" evidence="5">
    <location>
        <begin position="135"/>
        <end position="155"/>
    </location>
</feature>
<evidence type="ECO:0000313" key="7">
    <source>
        <dbReference type="EMBL" id="PTN08547.1"/>
    </source>
</evidence>
<feature type="transmembrane region" description="Helical" evidence="5">
    <location>
        <begin position="252"/>
        <end position="273"/>
    </location>
</feature>
<dbReference type="OrthoDB" id="1454576at2"/>
<keyword evidence="3 5" id="KW-1133">Transmembrane helix</keyword>
<comment type="subcellular location">
    <subcellularLocation>
        <location evidence="1">Membrane</location>
        <topology evidence="1">Multi-pass membrane protein</topology>
    </subcellularLocation>
</comment>
<feature type="transmembrane region" description="Helical" evidence="5">
    <location>
        <begin position="339"/>
        <end position="364"/>
    </location>
</feature>
<keyword evidence="2 5" id="KW-0812">Transmembrane</keyword>
<feature type="transmembrane region" description="Helical" evidence="5">
    <location>
        <begin position="81"/>
        <end position="99"/>
    </location>
</feature>